<dbReference type="InterPro" id="IPR025476">
    <property type="entry name" value="Helitron_helicase-like"/>
</dbReference>
<dbReference type="Proteomes" id="UP000646827">
    <property type="component" value="Unassembled WGS sequence"/>
</dbReference>
<keyword evidence="4" id="KW-1185">Reference proteome</keyword>
<name>A0A8H7RVE7_9FUNG</name>
<evidence type="ECO:0000313" key="4">
    <source>
        <dbReference type="Proteomes" id="UP000646827"/>
    </source>
</evidence>
<feature type="domain" description="Helitron helicase-like" evidence="2">
    <location>
        <begin position="481"/>
        <end position="658"/>
    </location>
</feature>
<dbReference type="Pfam" id="PF14214">
    <property type="entry name" value="Helitron_like_N"/>
    <property type="match status" value="1"/>
</dbReference>
<feature type="compositionally biased region" description="Polar residues" evidence="1">
    <location>
        <begin position="84"/>
        <end position="100"/>
    </location>
</feature>
<dbReference type="OrthoDB" id="2447509at2759"/>
<dbReference type="EMBL" id="JAEPRB010000260">
    <property type="protein sequence ID" value="KAG2217967.1"/>
    <property type="molecule type" value="Genomic_DNA"/>
</dbReference>
<evidence type="ECO:0000259" key="2">
    <source>
        <dbReference type="Pfam" id="PF14214"/>
    </source>
</evidence>
<proteinExistence type="predicted"/>
<feature type="region of interest" description="Disordered" evidence="1">
    <location>
        <begin position="69"/>
        <end position="100"/>
    </location>
</feature>
<evidence type="ECO:0000256" key="1">
    <source>
        <dbReference type="SAM" id="MobiDB-lite"/>
    </source>
</evidence>
<gene>
    <name evidence="3" type="ORF">INT45_001401</name>
</gene>
<sequence>MSSHNQNQREDRICICGANSHLNRNHSDCPLNERNVRHRLHNDETIIVEEPEQLLESTRQRRSCLRCGSNTHQRSSHHDCPYNARNQSENQTTENQEPPVQNETIDTFEAETIRTCPSCGSPSHSWRTSRLCPFNDANIESDYRAEYQLACTLPFNAENVIGPNICYTPGKNFHRHKLSCMDAICTFCNAQMWMEERITTSSRTHPLFSICCTHGKIVLPIPRCPPQQIIGLLTAEDEASDDLFTNIRAYNNMFAFASIRANFDRNLANRSGGVSTFRINGTIYHDIGSLRLEHQAPVLQAADEQPAEQEHLPLQQQQQQQERPKFAQIYFADKEEQLATRETLFSGLRRETISTLQTVIQESNPYARGVMNAHKTYGDRPFGTLQVVIRSVANLGRRYDQQSYPEVAAMIVENTVDGESLPHEIVIRDRQSGLYTISSLHPSYIPLHYVLMFPFGDDEWSPGMQCQSADNQTNSITLLKYCSYMLMIRNGGRTTYHHHFRRLFQQFVVDNYACIEFSRLQYITNNQNDLCADLYNGIGDNVDPRQIGRSIILPSSFTGGPRCMKQMLQDGLAIIRQRGNPTLFITFTCNPQWPEIQSELLPGQQAFDRPDICSRVFHIKITEMMAHIKESNCFGRVVGYVATVEFQKRGLPHVHILLILHHQDRPRNPADYDHFVCAELPNSATHPQLYRTVTSSMIHGPCGNLNPNAICMKDGQCSQGYPKPFVAETRVSRDGYPIYRRRENIHNRHHFQCSNFIADNSHVIPYNPYLCQKYNAHINVEICTSSRAIKYLYKYLTKGSDRAQIEMVQSRESEAVRSTNPTFNTTRASNDIEPELIDEVTQFQNARYIGPCEAIWRTFEYQVHIHYSYVSRLALHLPNKQRVVFHSTDSANGLQAARNNAETTSLTAFFNLCS</sequence>
<reference evidence="3 4" key="1">
    <citation type="submission" date="2020-12" db="EMBL/GenBank/DDBJ databases">
        <title>Metabolic potential, ecology and presence of endohyphal bacteria is reflected in genomic diversity of Mucoromycotina.</title>
        <authorList>
            <person name="Muszewska A."/>
            <person name="Okrasinska A."/>
            <person name="Steczkiewicz K."/>
            <person name="Drgas O."/>
            <person name="Orlowska M."/>
            <person name="Perlinska-Lenart U."/>
            <person name="Aleksandrzak-Piekarczyk T."/>
            <person name="Szatraj K."/>
            <person name="Zielenkiewicz U."/>
            <person name="Pilsyk S."/>
            <person name="Malc E."/>
            <person name="Mieczkowski P."/>
            <person name="Kruszewska J.S."/>
            <person name="Biernat P."/>
            <person name="Pawlowska J."/>
        </authorList>
    </citation>
    <scope>NUCLEOTIDE SEQUENCE [LARGE SCALE GENOMIC DNA]</scope>
    <source>
        <strain evidence="3 4">CBS 142.35</strain>
    </source>
</reference>
<dbReference type="PANTHER" id="PTHR45786">
    <property type="entry name" value="DNA BINDING PROTEIN-LIKE"/>
    <property type="match status" value="1"/>
</dbReference>
<comment type="caution">
    <text evidence="3">The sequence shown here is derived from an EMBL/GenBank/DDBJ whole genome shotgun (WGS) entry which is preliminary data.</text>
</comment>
<organism evidence="3 4">
    <name type="scientific">Circinella minor</name>
    <dbReference type="NCBI Taxonomy" id="1195481"/>
    <lineage>
        <taxon>Eukaryota</taxon>
        <taxon>Fungi</taxon>
        <taxon>Fungi incertae sedis</taxon>
        <taxon>Mucoromycota</taxon>
        <taxon>Mucoromycotina</taxon>
        <taxon>Mucoromycetes</taxon>
        <taxon>Mucorales</taxon>
        <taxon>Lichtheimiaceae</taxon>
        <taxon>Circinella</taxon>
    </lineage>
</organism>
<evidence type="ECO:0000313" key="3">
    <source>
        <dbReference type="EMBL" id="KAG2217967.1"/>
    </source>
</evidence>
<dbReference type="PANTHER" id="PTHR45786:SF74">
    <property type="entry name" value="ATP-DEPENDENT DNA HELICASE"/>
    <property type="match status" value="1"/>
</dbReference>
<accession>A0A8H7RVE7</accession>
<dbReference type="AlphaFoldDB" id="A0A8H7RVE7"/>
<protein>
    <recommendedName>
        <fullName evidence="2">Helitron helicase-like domain-containing protein</fullName>
    </recommendedName>
</protein>